<proteinExistence type="predicted"/>
<keyword evidence="2" id="KW-1185">Reference proteome</keyword>
<dbReference type="KEGG" id="slo:Shew_3662"/>
<gene>
    <name evidence="1" type="ordered locus">Shew_3662</name>
</gene>
<dbReference type="Gene3D" id="1.10.30.50">
    <property type="match status" value="1"/>
</dbReference>
<dbReference type="AlphaFoldDB" id="A3QJ80"/>
<dbReference type="eggNOG" id="COG1403">
    <property type="taxonomic scope" value="Bacteria"/>
</dbReference>
<name>A3QJ80_SHELP</name>
<evidence type="ECO:0000313" key="2">
    <source>
        <dbReference type="Proteomes" id="UP000001558"/>
    </source>
</evidence>
<evidence type="ECO:0000313" key="1">
    <source>
        <dbReference type="EMBL" id="ABO25528.1"/>
    </source>
</evidence>
<evidence type="ECO:0008006" key="3">
    <source>
        <dbReference type="Google" id="ProtNLM"/>
    </source>
</evidence>
<accession>A3QJ80</accession>
<dbReference type="EMBL" id="CP000606">
    <property type="protein sequence ID" value="ABO25528.1"/>
    <property type="molecule type" value="Genomic_DNA"/>
</dbReference>
<protein>
    <recommendedName>
        <fullName evidence="3">HNH endonuclease</fullName>
    </recommendedName>
</protein>
<dbReference type="Proteomes" id="UP000001558">
    <property type="component" value="Chromosome"/>
</dbReference>
<sequence length="223" mass="25817">MYSRLVKAIEKQRSNSYCLSLWSMFIRERDGHRCIICNSKKKLSAHHIIRKSFWKHLKFQTGNGITLCHVCHKDPHTGFNGRPDLSQPMDAQGGEKIDLFTGYLGALVIDSYRRNQLEEYLYHFSDGALDAFKKIQGIPEAATFEGRQIEKAYQIWNQTPRGMFEAILNSVGVTIPEDYVQNEEVTMYYSDTLKKKDGSPADVMYFRYIPPTEFKENPDDTLE</sequence>
<dbReference type="HOGENOM" id="CLU_101781_0_0_6"/>
<organism evidence="1 2">
    <name type="scientific">Shewanella loihica (strain ATCC BAA-1088 / PV-4)</name>
    <dbReference type="NCBI Taxonomy" id="323850"/>
    <lineage>
        <taxon>Bacteria</taxon>
        <taxon>Pseudomonadati</taxon>
        <taxon>Pseudomonadota</taxon>
        <taxon>Gammaproteobacteria</taxon>
        <taxon>Alteromonadales</taxon>
        <taxon>Shewanellaceae</taxon>
        <taxon>Shewanella</taxon>
    </lineage>
</organism>
<reference evidence="1 2" key="1">
    <citation type="submission" date="2007-03" db="EMBL/GenBank/DDBJ databases">
        <title>Complete sequence of Shewanella loihica PV-4.</title>
        <authorList>
            <consortium name="US DOE Joint Genome Institute"/>
            <person name="Copeland A."/>
            <person name="Lucas S."/>
            <person name="Lapidus A."/>
            <person name="Barry K."/>
            <person name="Detter J.C."/>
            <person name="Glavina del Rio T."/>
            <person name="Hammon N."/>
            <person name="Israni S."/>
            <person name="Dalin E."/>
            <person name="Tice H."/>
            <person name="Pitluck S."/>
            <person name="Chain P."/>
            <person name="Malfatti S."/>
            <person name="Shin M."/>
            <person name="Vergez L."/>
            <person name="Schmutz J."/>
            <person name="Larimer F."/>
            <person name="Land M."/>
            <person name="Hauser L."/>
            <person name="Kyrpides N."/>
            <person name="Mikhailova N."/>
            <person name="Romine M.F."/>
            <person name="Serres G."/>
            <person name="Fredrickson J."/>
            <person name="Tiedje J."/>
            <person name="Richardson P."/>
        </authorList>
    </citation>
    <scope>NUCLEOTIDE SEQUENCE [LARGE SCALE GENOMIC DNA]</scope>
    <source>
        <strain evidence="2">ATCC BAA-1088 / PV-4</strain>
    </source>
</reference>